<dbReference type="GO" id="GO:0003997">
    <property type="term" value="F:acyl-CoA oxidase activity"/>
    <property type="evidence" value="ECO:0007669"/>
    <property type="project" value="UniProtKB-EC"/>
</dbReference>
<reference evidence="1" key="2">
    <citation type="submission" date="2020-06" db="EMBL/GenBank/DDBJ databases">
        <title>Helianthus annuus Genome sequencing and assembly Release 2.</title>
        <authorList>
            <person name="Gouzy J."/>
            <person name="Langlade N."/>
            <person name="Munos S."/>
        </authorList>
    </citation>
    <scope>NUCLEOTIDE SEQUENCE</scope>
    <source>
        <tissue evidence="1">Leaves</tissue>
    </source>
</reference>
<keyword evidence="1" id="KW-0560">Oxidoreductase</keyword>
<organism evidence="1 2">
    <name type="scientific">Helianthus annuus</name>
    <name type="common">Common sunflower</name>
    <dbReference type="NCBI Taxonomy" id="4232"/>
    <lineage>
        <taxon>Eukaryota</taxon>
        <taxon>Viridiplantae</taxon>
        <taxon>Streptophyta</taxon>
        <taxon>Embryophyta</taxon>
        <taxon>Tracheophyta</taxon>
        <taxon>Spermatophyta</taxon>
        <taxon>Magnoliopsida</taxon>
        <taxon>eudicotyledons</taxon>
        <taxon>Gunneridae</taxon>
        <taxon>Pentapetalae</taxon>
        <taxon>asterids</taxon>
        <taxon>campanulids</taxon>
        <taxon>Asterales</taxon>
        <taxon>Asteraceae</taxon>
        <taxon>Asteroideae</taxon>
        <taxon>Heliantheae alliance</taxon>
        <taxon>Heliantheae</taxon>
        <taxon>Helianthus</taxon>
    </lineage>
</organism>
<gene>
    <name evidence="1" type="ORF">HanXRQr2_Chr11g0487141</name>
</gene>
<dbReference type="Proteomes" id="UP000215914">
    <property type="component" value="Unassembled WGS sequence"/>
</dbReference>
<dbReference type="InterPro" id="IPR036250">
    <property type="entry name" value="AcylCo_DH-like_C"/>
</dbReference>
<evidence type="ECO:0000313" key="1">
    <source>
        <dbReference type="EMBL" id="KAF5781723.1"/>
    </source>
</evidence>
<protein>
    <submittedName>
        <fullName evidence="1">Acyl-CoA oxidase</fullName>
        <ecNumber evidence="1">1.3.3.6</ecNumber>
    </submittedName>
</protein>
<keyword evidence="2" id="KW-1185">Reference proteome</keyword>
<accession>A0A9K3HNS2</accession>
<evidence type="ECO:0000313" key="2">
    <source>
        <dbReference type="Proteomes" id="UP000215914"/>
    </source>
</evidence>
<dbReference type="EC" id="1.3.3.6" evidence="1"/>
<comment type="caution">
    <text evidence="1">The sequence shown here is derived from an EMBL/GenBank/DDBJ whole genome shotgun (WGS) entry which is preliminary data.</text>
</comment>
<dbReference type="Gene3D" id="1.20.140.10">
    <property type="entry name" value="Butyryl-CoA Dehydrogenase, subunit A, domain 3"/>
    <property type="match status" value="1"/>
</dbReference>
<name>A0A9K3HNS2_HELAN</name>
<sequence length="110" mass="12517">MLNMQLFSHNLKSMVHAFIAQIRFEALMAPLTSGRVTIVASSMNTTKVLSIRRVFYMKPNEPEVLLLDYPSHKRRLLPLVAKTCRWFDGGVLLSLICLLNSTLSILYSSF</sequence>
<dbReference type="AlphaFoldDB" id="A0A9K3HNS2"/>
<dbReference type="EMBL" id="MNCJ02000326">
    <property type="protein sequence ID" value="KAF5781723.1"/>
    <property type="molecule type" value="Genomic_DNA"/>
</dbReference>
<dbReference type="SUPFAM" id="SSF47203">
    <property type="entry name" value="Acyl-CoA dehydrogenase C-terminal domain-like"/>
    <property type="match status" value="1"/>
</dbReference>
<dbReference type="Gramene" id="mRNA:HanXRQr2_Chr11g0487141">
    <property type="protein sequence ID" value="mRNA:HanXRQr2_Chr11g0487141"/>
    <property type="gene ID" value="HanXRQr2_Chr11g0487141"/>
</dbReference>
<proteinExistence type="predicted"/>
<reference evidence="1" key="1">
    <citation type="journal article" date="2017" name="Nature">
        <title>The sunflower genome provides insights into oil metabolism, flowering and Asterid evolution.</title>
        <authorList>
            <person name="Badouin H."/>
            <person name="Gouzy J."/>
            <person name="Grassa C.J."/>
            <person name="Murat F."/>
            <person name="Staton S.E."/>
            <person name="Cottret L."/>
            <person name="Lelandais-Briere C."/>
            <person name="Owens G.L."/>
            <person name="Carrere S."/>
            <person name="Mayjonade B."/>
            <person name="Legrand L."/>
            <person name="Gill N."/>
            <person name="Kane N.C."/>
            <person name="Bowers J.E."/>
            <person name="Hubner S."/>
            <person name="Bellec A."/>
            <person name="Berard A."/>
            <person name="Berges H."/>
            <person name="Blanchet N."/>
            <person name="Boniface M.C."/>
            <person name="Brunel D."/>
            <person name="Catrice O."/>
            <person name="Chaidir N."/>
            <person name="Claudel C."/>
            <person name="Donnadieu C."/>
            <person name="Faraut T."/>
            <person name="Fievet G."/>
            <person name="Helmstetter N."/>
            <person name="King M."/>
            <person name="Knapp S.J."/>
            <person name="Lai Z."/>
            <person name="Le Paslier M.C."/>
            <person name="Lippi Y."/>
            <person name="Lorenzon L."/>
            <person name="Mandel J.R."/>
            <person name="Marage G."/>
            <person name="Marchand G."/>
            <person name="Marquand E."/>
            <person name="Bret-Mestries E."/>
            <person name="Morien E."/>
            <person name="Nambeesan S."/>
            <person name="Nguyen T."/>
            <person name="Pegot-Espagnet P."/>
            <person name="Pouilly N."/>
            <person name="Raftis F."/>
            <person name="Sallet E."/>
            <person name="Schiex T."/>
            <person name="Thomas J."/>
            <person name="Vandecasteele C."/>
            <person name="Vares D."/>
            <person name="Vear F."/>
            <person name="Vautrin S."/>
            <person name="Crespi M."/>
            <person name="Mangin B."/>
            <person name="Burke J.M."/>
            <person name="Salse J."/>
            <person name="Munos S."/>
            <person name="Vincourt P."/>
            <person name="Rieseberg L.H."/>
            <person name="Langlade N.B."/>
        </authorList>
    </citation>
    <scope>NUCLEOTIDE SEQUENCE</scope>
    <source>
        <tissue evidence="1">Leaves</tissue>
    </source>
</reference>